<name>A0A0G0J4Y9_9BACT</name>
<protein>
    <submittedName>
        <fullName evidence="1">Uncharacterized protein</fullName>
    </submittedName>
</protein>
<gene>
    <name evidence="1" type="ORF">US36_C0002G0011</name>
</gene>
<reference evidence="1 2" key="1">
    <citation type="journal article" date="2015" name="Nature">
        <title>rRNA introns, odd ribosomes, and small enigmatic genomes across a large radiation of phyla.</title>
        <authorList>
            <person name="Brown C.T."/>
            <person name="Hug L.A."/>
            <person name="Thomas B.C."/>
            <person name="Sharon I."/>
            <person name="Castelle C.J."/>
            <person name="Singh A."/>
            <person name="Wilkins M.J."/>
            <person name="Williams K.H."/>
            <person name="Banfield J.F."/>
        </authorList>
    </citation>
    <scope>NUCLEOTIDE SEQUENCE [LARGE SCALE GENOMIC DNA]</scope>
</reference>
<proteinExistence type="predicted"/>
<organism evidence="1 2">
    <name type="scientific">Candidatus Wolfebacteria bacterium GW2011_GWC1_37_10</name>
    <dbReference type="NCBI Taxonomy" id="1619010"/>
    <lineage>
        <taxon>Bacteria</taxon>
        <taxon>Candidatus Wolfeibacteriota</taxon>
    </lineage>
</organism>
<comment type="caution">
    <text evidence="1">The sequence shown here is derived from an EMBL/GenBank/DDBJ whole genome shotgun (WGS) entry which is preliminary data.</text>
</comment>
<dbReference type="Proteomes" id="UP000034044">
    <property type="component" value="Unassembled WGS sequence"/>
</dbReference>
<dbReference type="AlphaFoldDB" id="A0A0G0J4Y9"/>
<accession>A0A0G0J4Y9</accession>
<evidence type="ECO:0000313" key="2">
    <source>
        <dbReference type="Proteomes" id="UP000034044"/>
    </source>
</evidence>
<sequence length="69" mass="8242">MKAKMIGEWSREEAAVILSCEEKDNLNIWEESSFFNKFYSMPEGSKIHIYLEYPVNKRKRITVEVVDRK</sequence>
<dbReference type="EMBL" id="LBSR01000002">
    <property type="protein sequence ID" value="KKQ23286.1"/>
    <property type="molecule type" value="Genomic_DNA"/>
</dbReference>
<evidence type="ECO:0000313" key="1">
    <source>
        <dbReference type="EMBL" id="KKQ23286.1"/>
    </source>
</evidence>